<dbReference type="Pfam" id="PF00443">
    <property type="entry name" value="UCH"/>
    <property type="match status" value="1"/>
</dbReference>
<dbReference type="PANTHER" id="PTHR24006:SF796">
    <property type="entry name" value="UBL CARBOXYL-TERMINAL HYDROLASE 18-RELATED"/>
    <property type="match status" value="1"/>
</dbReference>
<dbReference type="PROSITE" id="PS00972">
    <property type="entry name" value="USP_1"/>
    <property type="match status" value="1"/>
</dbReference>
<dbReference type="PROSITE" id="PS50235">
    <property type="entry name" value="USP_3"/>
    <property type="match status" value="1"/>
</dbReference>
<sequence>MGPVGLHNIGQTCCLNSLIQVLIMNVGLTKILKRMTVPRGAEEQRRNVPFQLLLLLEKMQDSRQKAVQPMELAYCLQKYNIPMFVQHDAAQLYLTVWNLIKDQITDVDLVSPRTGARRGRGRRASPAGAPVPWPAWRGEGAGRLEGSSRRLRLVATVTRALGSRAAPLPFLELRMVAPAAANGPARPSPSPLQVARLQALYTIRVKETFVCLECTTEHVRNSSMLTLPLSLFDMDSKPLKTLEDALHCFFQPRELSGRDKCFCENCGRKTCWKQVLKLSRLPQTLTLHLMRFSIKNLRTEKVCHSLYFPQSLDLNPLLETEEEPCAAEGQPGGRYELFAVIAHMGLADFGHYCAYVWSAADGKWFCFNDSNVCWVRNIIQNCLLPWIRHLLQALSLGLEGPSRPRRTVVCSLGGEGLLWVWRPFSAWRPHLVCSPATLHEAQYLGCWGSRL</sequence>
<keyword evidence="1" id="KW-0788">Thiol protease</keyword>
<dbReference type="GO" id="GO:0004843">
    <property type="term" value="F:cysteine-type deubiquitinase activity"/>
    <property type="evidence" value="ECO:0007669"/>
    <property type="project" value="UniProtKB-UniRule"/>
</dbReference>
<reference evidence="3" key="1">
    <citation type="submission" date="2025-05" db="UniProtKB">
        <authorList>
            <consortium name="Ensembl"/>
        </authorList>
    </citation>
    <scope>IDENTIFICATION</scope>
</reference>
<dbReference type="InterPro" id="IPR018200">
    <property type="entry name" value="USP_CS"/>
</dbReference>
<dbReference type="InterPro" id="IPR028889">
    <property type="entry name" value="USP"/>
</dbReference>
<dbReference type="GO" id="GO:0006508">
    <property type="term" value="P:proteolysis"/>
    <property type="evidence" value="ECO:0007669"/>
    <property type="project" value="UniProtKB-KW"/>
</dbReference>
<evidence type="ECO:0000313" key="3">
    <source>
        <dbReference type="Ensembl" id="ENSSSCP00030032503.1"/>
    </source>
</evidence>
<comment type="catalytic activity">
    <reaction evidence="1">
        <text>Thiol-dependent hydrolysis of ester, thioester, amide, peptide and isopeptide bonds formed by the C-terminal Gly of ubiquitin (a 76-residue protein attached to proteins as an intracellular targeting signal).</text>
        <dbReference type="EC" id="3.4.19.12"/>
    </reaction>
</comment>
<dbReference type="Proteomes" id="UP000694571">
    <property type="component" value="Unplaced"/>
</dbReference>
<dbReference type="InterPro" id="IPR050164">
    <property type="entry name" value="Peptidase_C19"/>
</dbReference>
<dbReference type="Ensembl" id="ENSSSCT00030071276.1">
    <property type="protein sequence ID" value="ENSSSCP00030032503.1"/>
    <property type="gene ID" value="ENSSSCG00030051104.1"/>
</dbReference>
<keyword evidence="1" id="KW-0645">Protease</keyword>
<evidence type="ECO:0000259" key="2">
    <source>
        <dbReference type="PROSITE" id="PS50235"/>
    </source>
</evidence>
<dbReference type="PROSITE" id="PS00973">
    <property type="entry name" value="USP_2"/>
    <property type="match status" value="1"/>
</dbReference>
<organism evidence="3 4">
    <name type="scientific">Sus scrofa</name>
    <name type="common">Pig</name>
    <dbReference type="NCBI Taxonomy" id="9823"/>
    <lineage>
        <taxon>Eukaryota</taxon>
        <taxon>Metazoa</taxon>
        <taxon>Chordata</taxon>
        <taxon>Craniata</taxon>
        <taxon>Vertebrata</taxon>
        <taxon>Euteleostomi</taxon>
        <taxon>Mammalia</taxon>
        <taxon>Eutheria</taxon>
        <taxon>Laurasiatheria</taxon>
        <taxon>Artiodactyla</taxon>
        <taxon>Suina</taxon>
        <taxon>Suidae</taxon>
        <taxon>Sus</taxon>
    </lineage>
</organism>
<evidence type="ECO:0000313" key="4">
    <source>
        <dbReference type="Proteomes" id="UP000694570"/>
    </source>
</evidence>
<dbReference type="AlphaFoldDB" id="A0A8D0X8I5"/>
<proteinExistence type="inferred from homology"/>
<name>A0A8D0X8I5_PIG</name>
<dbReference type="SUPFAM" id="SSF54001">
    <property type="entry name" value="Cysteine proteinases"/>
    <property type="match status" value="1"/>
</dbReference>
<dbReference type="Ensembl" id="ENSSSCT00050071806.1">
    <property type="protein sequence ID" value="ENSSSCP00050030884.1"/>
    <property type="gene ID" value="ENSSSCG00050052717.1"/>
</dbReference>
<dbReference type="GO" id="GO:0016579">
    <property type="term" value="P:protein deubiquitination"/>
    <property type="evidence" value="ECO:0007669"/>
    <property type="project" value="InterPro"/>
</dbReference>
<evidence type="ECO:0000256" key="1">
    <source>
        <dbReference type="RuleBase" id="RU366025"/>
    </source>
</evidence>
<dbReference type="InterPro" id="IPR001394">
    <property type="entry name" value="Peptidase_C19_UCH"/>
</dbReference>
<keyword evidence="1" id="KW-0378">Hydrolase</keyword>
<protein>
    <recommendedName>
        <fullName evidence="1">Ubiquitin carboxyl-terminal hydrolase</fullName>
        <ecNumber evidence="1">3.4.19.12</ecNumber>
    </recommendedName>
</protein>
<dbReference type="CDD" id="cd02257">
    <property type="entry name" value="Peptidase_C19"/>
    <property type="match status" value="1"/>
</dbReference>
<dbReference type="Proteomes" id="UP000694570">
    <property type="component" value="Unplaced"/>
</dbReference>
<dbReference type="InterPro" id="IPR038765">
    <property type="entry name" value="Papain-like_cys_pep_sf"/>
</dbReference>
<comment type="function">
    <text evidence="1">Deubiquitinating enzyme that removes conjugated ubiquitin from specific proteins to regulate different cellular processes.</text>
</comment>
<comment type="similarity">
    <text evidence="1">Belongs to the peptidase C19 family.</text>
</comment>
<dbReference type="Gene3D" id="3.90.70.10">
    <property type="entry name" value="Cysteine proteinases"/>
    <property type="match status" value="1"/>
</dbReference>
<keyword evidence="1" id="KW-0833">Ubl conjugation pathway</keyword>
<feature type="domain" description="USP" evidence="2">
    <location>
        <begin position="4"/>
        <end position="389"/>
    </location>
</feature>
<dbReference type="PANTHER" id="PTHR24006">
    <property type="entry name" value="UBIQUITIN CARBOXYL-TERMINAL HYDROLASE"/>
    <property type="match status" value="1"/>
</dbReference>
<accession>A0A8D0X8I5</accession>
<dbReference type="EC" id="3.4.19.12" evidence="1"/>